<dbReference type="Pfam" id="PF00326">
    <property type="entry name" value="Peptidase_S9"/>
    <property type="match status" value="1"/>
</dbReference>
<evidence type="ECO:0000313" key="5">
    <source>
        <dbReference type="Proteomes" id="UP001165044"/>
    </source>
</evidence>
<evidence type="ECO:0000256" key="2">
    <source>
        <dbReference type="SAM" id="SignalP"/>
    </source>
</evidence>
<dbReference type="InterPro" id="IPR029058">
    <property type="entry name" value="AB_hydrolase_fold"/>
</dbReference>
<feature type="signal peptide" evidence="2">
    <location>
        <begin position="1"/>
        <end position="26"/>
    </location>
</feature>
<accession>A0ABQ5PW11</accession>
<proteinExistence type="predicted"/>
<protein>
    <recommendedName>
        <fullName evidence="3">Peptidase S9 prolyl oligopeptidase catalytic domain-containing protein</fullName>
    </recommendedName>
</protein>
<name>A0ABQ5PW11_9BACT</name>
<reference evidence="4" key="1">
    <citation type="journal article" date="2023" name="Antonie Van Leeuwenhoek">
        <title>Mesoterricola silvestris gen. nov., sp. nov., Mesoterricola sediminis sp. nov., Geothrix oryzae sp. nov., Geothrix edaphica sp. nov., Geothrix rubra sp. nov., and Geothrix limicola sp. nov., six novel members of Acidobacteriota isolated from soils.</title>
        <authorList>
            <person name="Itoh H."/>
            <person name="Sugisawa Y."/>
            <person name="Mise K."/>
            <person name="Xu Z."/>
            <person name="Kuniyasu M."/>
            <person name="Ushijima N."/>
            <person name="Kawano K."/>
            <person name="Kobayashi E."/>
            <person name="Shiratori Y."/>
            <person name="Masuda Y."/>
            <person name="Senoo K."/>
        </authorList>
    </citation>
    <scope>NUCLEOTIDE SEQUENCE</scope>
    <source>
        <strain evidence="4">Red802</strain>
    </source>
</reference>
<keyword evidence="5" id="KW-1185">Reference proteome</keyword>
<keyword evidence="2" id="KW-0732">Signal</keyword>
<dbReference type="InterPro" id="IPR001375">
    <property type="entry name" value="Peptidase_S9_cat"/>
</dbReference>
<dbReference type="SUPFAM" id="SSF53474">
    <property type="entry name" value="alpha/beta-Hydrolases"/>
    <property type="match status" value="1"/>
</dbReference>
<dbReference type="EMBL" id="BSDC01000001">
    <property type="protein sequence ID" value="GLH66251.1"/>
    <property type="molecule type" value="Genomic_DNA"/>
</dbReference>
<evidence type="ECO:0000256" key="1">
    <source>
        <dbReference type="ARBA" id="ARBA00022801"/>
    </source>
</evidence>
<dbReference type="RefSeq" id="WP_285606328.1">
    <property type="nucleotide sequence ID" value="NZ_BSDC01000001.1"/>
</dbReference>
<keyword evidence="1" id="KW-0378">Hydrolase</keyword>
<sequence>MRPPTWSSLGLPALLLAMAPALSGQAAPGEDRLKRVETRVNGLNWELDAVRKAADDQLWFQRLSDVAVVDKVTYTGPPNPKGEETYGIKNERHPLKIQQYVFVPRKAEKGRKLPLIVLPHGGVHGDFGTYHVHIVREMIERGYIVVAPDYRGSTGYGKGFYEAIDYGGLEIDDVVAGRDWAVEHLPVDPRRCAIVGWSHGGLIALMAVFDHPEKFAASYAGVPVSDLIMRLGYVGQDYVAEFSAKFHIGKEPKDAVAEYRRRSPVWNVQKLRTPLLIHTNTNDRDVNVVEVEQLINALKAAGKTFESKIYQDAPGGHSFNRIDTTVAQESRKEIYAFLEKHLK</sequence>
<organism evidence="4 5">
    <name type="scientific">Geothrix edaphica</name>
    <dbReference type="NCBI Taxonomy" id="2927976"/>
    <lineage>
        <taxon>Bacteria</taxon>
        <taxon>Pseudomonadati</taxon>
        <taxon>Acidobacteriota</taxon>
        <taxon>Holophagae</taxon>
        <taxon>Holophagales</taxon>
        <taxon>Holophagaceae</taxon>
        <taxon>Geothrix</taxon>
    </lineage>
</organism>
<dbReference type="PANTHER" id="PTHR42776">
    <property type="entry name" value="SERINE PEPTIDASE S9 FAMILY MEMBER"/>
    <property type="match status" value="1"/>
</dbReference>
<evidence type="ECO:0000259" key="3">
    <source>
        <dbReference type="Pfam" id="PF00326"/>
    </source>
</evidence>
<gene>
    <name evidence="4" type="ORF">GETHED_06150</name>
</gene>
<dbReference type="Gene3D" id="3.40.50.1820">
    <property type="entry name" value="alpha/beta hydrolase"/>
    <property type="match status" value="1"/>
</dbReference>
<feature type="chain" id="PRO_5045830380" description="Peptidase S9 prolyl oligopeptidase catalytic domain-containing protein" evidence="2">
    <location>
        <begin position="27"/>
        <end position="343"/>
    </location>
</feature>
<comment type="caution">
    <text evidence="4">The sequence shown here is derived from an EMBL/GenBank/DDBJ whole genome shotgun (WGS) entry which is preliminary data.</text>
</comment>
<dbReference type="Proteomes" id="UP001165044">
    <property type="component" value="Unassembled WGS sequence"/>
</dbReference>
<dbReference type="PANTHER" id="PTHR42776:SF27">
    <property type="entry name" value="DIPEPTIDYL PEPTIDASE FAMILY MEMBER 6"/>
    <property type="match status" value="1"/>
</dbReference>
<evidence type="ECO:0000313" key="4">
    <source>
        <dbReference type="EMBL" id="GLH66251.1"/>
    </source>
</evidence>
<feature type="domain" description="Peptidase S9 prolyl oligopeptidase catalytic" evidence="3">
    <location>
        <begin position="138"/>
        <end position="343"/>
    </location>
</feature>